<organism evidence="2 3">
    <name type="scientific">Channa striata</name>
    <name type="common">Snakehead murrel</name>
    <name type="synonym">Ophicephalus striatus</name>
    <dbReference type="NCBI Taxonomy" id="64152"/>
    <lineage>
        <taxon>Eukaryota</taxon>
        <taxon>Metazoa</taxon>
        <taxon>Chordata</taxon>
        <taxon>Craniata</taxon>
        <taxon>Vertebrata</taxon>
        <taxon>Euteleostomi</taxon>
        <taxon>Actinopterygii</taxon>
        <taxon>Neopterygii</taxon>
        <taxon>Teleostei</taxon>
        <taxon>Neoteleostei</taxon>
        <taxon>Acanthomorphata</taxon>
        <taxon>Anabantaria</taxon>
        <taxon>Anabantiformes</taxon>
        <taxon>Channoidei</taxon>
        <taxon>Channidae</taxon>
        <taxon>Channa</taxon>
    </lineage>
</organism>
<sequence>MCEEADPAAEPERGPIRCFDYGRAQKILPLALAEDNIHSTWSVFSCTQSKNKSVPTNTSGGTGRAAARPAYAEVHTNREQERRVREASGAHRRASFISAEFLQANYLFPDTQST</sequence>
<name>A0AA88SZG8_CHASR</name>
<comment type="caution">
    <text evidence="2">The sequence shown here is derived from an EMBL/GenBank/DDBJ whole genome shotgun (WGS) entry which is preliminary data.</text>
</comment>
<feature type="compositionally biased region" description="Polar residues" evidence="1">
    <location>
        <begin position="48"/>
        <end position="59"/>
    </location>
</feature>
<feature type="region of interest" description="Disordered" evidence="1">
    <location>
        <begin position="48"/>
        <end position="89"/>
    </location>
</feature>
<dbReference type="EMBL" id="JAUPFM010000006">
    <property type="protein sequence ID" value="KAK2848735.1"/>
    <property type="molecule type" value="Genomic_DNA"/>
</dbReference>
<dbReference type="Proteomes" id="UP001187415">
    <property type="component" value="Unassembled WGS sequence"/>
</dbReference>
<keyword evidence="3" id="KW-1185">Reference proteome</keyword>
<evidence type="ECO:0000313" key="3">
    <source>
        <dbReference type="Proteomes" id="UP001187415"/>
    </source>
</evidence>
<proteinExistence type="predicted"/>
<feature type="compositionally biased region" description="Basic and acidic residues" evidence="1">
    <location>
        <begin position="75"/>
        <end position="89"/>
    </location>
</feature>
<evidence type="ECO:0000256" key="1">
    <source>
        <dbReference type="SAM" id="MobiDB-lite"/>
    </source>
</evidence>
<protein>
    <submittedName>
        <fullName evidence="2">Uncharacterized protein</fullName>
    </submittedName>
</protein>
<accession>A0AA88SZG8</accession>
<evidence type="ECO:0000313" key="2">
    <source>
        <dbReference type="EMBL" id="KAK2848735.1"/>
    </source>
</evidence>
<reference evidence="2" key="1">
    <citation type="submission" date="2023-07" db="EMBL/GenBank/DDBJ databases">
        <title>Chromosome-level Genome Assembly of Striped Snakehead (Channa striata).</title>
        <authorList>
            <person name="Liu H."/>
        </authorList>
    </citation>
    <scope>NUCLEOTIDE SEQUENCE</scope>
    <source>
        <strain evidence="2">Gz</strain>
        <tissue evidence="2">Muscle</tissue>
    </source>
</reference>
<gene>
    <name evidence="2" type="ORF">Q5P01_008569</name>
</gene>
<dbReference type="AlphaFoldDB" id="A0AA88SZG8"/>